<evidence type="ECO:0000256" key="1">
    <source>
        <dbReference type="ARBA" id="ARBA00004635"/>
    </source>
</evidence>
<dbReference type="EMBL" id="BQXY01000001">
    <property type="protein sequence ID" value="GKU23251.1"/>
    <property type="molecule type" value="Genomic_DNA"/>
</dbReference>
<dbReference type="Pfam" id="PF05504">
    <property type="entry name" value="Spore_GerAC"/>
    <property type="match status" value="1"/>
</dbReference>
<keyword evidence="11" id="KW-1185">Reference proteome</keyword>
<comment type="subcellular location">
    <subcellularLocation>
        <location evidence="1">Membrane</location>
        <topology evidence="1">Lipid-anchor</topology>
    </subcellularLocation>
</comment>
<evidence type="ECO:0000313" key="10">
    <source>
        <dbReference type="EMBL" id="GKU23251.1"/>
    </source>
</evidence>
<evidence type="ECO:0008006" key="12">
    <source>
        <dbReference type="Google" id="ProtNLM"/>
    </source>
</evidence>
<dbReference type="Pfam" id="PF25198">
    <property type="entry name" value="Spore_GerAC_N"/>
    <property type="match status" value="1"/>
</dbReference>
<comment type="similarity">
    <text evidence="2">Belongs to the GerABKC lipoprotein family.</text>
</comment>
<keyword evidence="3" id="KW-0309">Germination</keyword>
<dbReference type="PANTHER" id="PTHR35789:SF1">
    <property type="entry name" value="SPORE GERMINATION PROTEIN B3"/>
    <property type="match status" value="1"/>
</dbReference>
<dbReference type="Proteomes" id="UP001057868">
    <property type="component" value="Unassembled WGS sequence"/>
</dbReference>
<proteinExistence type="inferred from homology"/>
<dbReference type="AlphaFoldDB" id="A0A9W6D8P3"/>
<sequence>MKKSKVFVIIASLIILLVSFINSTGELVENLELPVGLGADIERNMGQVVYSVPILTYTIGGTEAVATKVLVGKGLNLGETRQTRQLESDKKLTLGIMRLYAFGEETARYGLREWIDINFNNAFFNDRVVCVVCKGTAEELFKFNIPGYQSSVEFIENMIKNLEEYNFFKMQYSINDVIVRVDAEGRNVLLPYVETDGDKVKVTGLAIFNKDKMIGKADIRETRVINMLKENNVKGILTLQKSPTEYINIMAKAKRKIKCVKEDGKYKFTINLNIRAEVISNEVYKKMYDKEENIKLFEQDMKVLVEKQCNDLINDIKSKYQTDILDLGRVAIAKYGRETGEDWDKVVSQSEIVVNAKVDVISLGRGDY</sequence>
<dbReference type="InterPro" id="IPR038501">
    <property type="entry name" value="Spore_GerAC_C_sf"/>
</dbReference>
<dbReference type="NCBIfam" id="TIGR02887">
    <property type="entry name" value="spore_ger_x_C"/>
    <property type="match status" value="1"/>
</dbReference>
<evidence type="ECO:0000256" key="2">
    <source>
        <dbReference type="ARBA" id="ARBA00007886"/>
    </source>
</evidence>
<keyword evidence="5" id="KW-0472">Membrane</keyword>
<keyword evidence="6" id="KW-0564">Palmitate</keyword>
<dbReference type="Gene3D" id="3.30.300.210">
    <property type="entry name" value="Nutrient germinant receptor protein C, domain 3"/>
    <property type="match status" value="1"/>
</dbReference>
<keyword evidence="7" id="KW-0449">Lipoprotein</keyword>
<feature type="domain" description="Spore germination protein N-terminal" evidence="9">
    <location>
        <begin position="28"/>
        <end position="194"/>
    </location>
</feature>
<comment type="caution">
    <text evidence="10">The sequence shown here is derived from an EMBL/GenBank/DDBJ whole genome shotgun (WGS) entry which is preliminary data.</text>
</comment>
<organism evidence="10 11">
    <name type="scientific">Clostridium folliculivorans</name>
    <dbReference type="NCBI Taxonomy" id="2886038"/>
    <lineage>
        <taxon>Bacteria</taxon>
        <taxon>Bacillati</taxon>
        <taxon>Bacillota</taxon>
        <taxon>Clostridia</taxon>
        <taxon>Eubacteriales</taxon>
        <taxon>Clostridiaceae</taxon>
        <taxon>Clostridium</taxon>
    </lineage>
</organism>
<evidence type="ECO:0000256" key="5">
    <source>
        <dbReference type="ARBA" id="ARBA00023136"/>
    </source>
</evidence>
<feature type="domain" description="Spore germination GerAC-like C-terminal" evidence="8">
    <location>
        <begin position="203"/>
        <end position="364"/>
    </location>
</feature>
<protein>
    <recommendedName>
        <fullName evidence="12">Ger(X)C family spore germination protein</fullName>
    </recommendedName>
</protein>
<dbReference type="GO" id="GO:0009847">
    <property type="term" value="P:spore germination"/>
    <property type="evidence" value="ECO:0007669"/>
    <property type="project" value="InterPro"/>
</dbReference>
<evidence type="ECO:0000256" key="3">
    <source>
        <dbReference type="ARBA" id="ARBA00022544"/>
    </source>
</evidence>
<evidence type="ECO:0000256" key="4">
    <source>
        <dbReference type="ARBA" id="ARBA00022729"/>
    </source>
</evidence>
<evidence type="ECO:0000259" key="8">
    <source>
        <dbReference type="Pfam" id="PF05504"/>
    </source>
</evidence>
<evidence type="ECO:0000313" key="11">
    <source>
        <dbReference type="Proteomes" id="UP001057868"/>
    </source>
</evidence>
<dbReference type="InterPro" id="IPR046953">
    <property type="entry name" value="Spore_GerAC-like_C"/>
</dbReference>
<evidence type="ECO:0000259" key="9">
    <source>
        <dbReference type="Pfam" id="PF25198"/>
    </source>
</evidence>
<dbReference type="InterPro" id="IPR008844">
    <property type="entry name" value="Spore_GerAC-like"/>
</dbReference>
<keyword evidence="4" id="KW-0732">Signal</keyword>
<dbReference type="InterPro" id="IPR057336">
    <property type="entry name" value="GerAC_N"/>
</dbReference>
<dbReference type="PANTHER" id="PTHR35789">
    <property type="entry name" value="SPORE GERMINATION PROTEIN B3"/>
    <property type="match status" value="1"/>
</dbReference>
<evidence type="ECO:0000256" key="6">
    <source>
        <dbReference type="ARBA" id="ARBA00023139"/>
    </source>
</evidence>
<name>A0A9W6D8P3_9CLOT</name>
<dbReference type="GO" id="GO:0016020">
    <property type="term" value="C:membrane"/>
    <property type="evidence" value="ECO:0007669"/>
    <property type="project" value="UniProtKB-SubCell"/>
</dbReference>
<evidence type="ECO:0000256" key="7">
    <source>
        <dbReference type="ARBA" id="ARBA00023288"/>
    </source>
</evidence>
<dbReference type="RefSeq" id="WP_261850354.1">
    <property type="nucleotide sequence ID" value="NZ_BQXY01000001.1"/>
</dbReference>
<gene>
    <name evidence="10" type="primary">gerKC_1</name>
    <name evidence="10" type="ORF">CFOLD11_00770</name>
</gene>
<reference evidence="10" key="1">
    <citation type="journal article" date="2023" name="Int. J. Syst. Evol. Microbiol.">
        <title>&lt;i&gt;Clostridium folliculivorans&lt;/i&gt; sp. nov., isolated from soil samples of an organic paddy in Japan.</title>
        <authorList>
            <person name="Tazawa J."/>
            <person name="Kobayashi H."/>
            <person name="Tanizawa Y."/>
            <person name="Uchino A."/>
            <person name="Tanaka F."/>
            <person name="Urashima Y."/>
            <person name="Miura S."/>
            <person name="Sakamoto M."/>
            <person name="Ohkuma M."/>
            <person name="Tohno M."/>
        </authorList>
    </citation>
    <scope>NUCLEOTIDE SEQUENCE</scope>
    <source>
        <strain evidence="10">D1-1</strain>
    </source>
</reference>
<accession>A0A9W6D8P3</accession>